<sequence length="116" mass="12333">MTVIQWQQQSSTQKKVCLCGGGCMLTSPVSFLLPGCPNDRASPERSGSRGCPSQPTCRGSIAERAESNTYYWLGPMLPAFLLNALLSFCLSPPPPCSSSLLPELSPPPPSPLPPNT</sequence>
<name>A0ABU7CW56_9TELE</name>
<proteinExistence type="predicted"/>
<protein>
    <submittedName>
        <fullName evidence="2">Uncharacterized protein</fullName>
    </submittedName>
</protein>
<comment type="caution">
    <text evidence="2">The sequence shown here is derived from an EMBL/GenBank/DDBJ whole genome shotgun (WGS) entry which is preliminary data.</text>
</comment>
<evidence type="ECO:0000256" key="1">
    <source>
        <dbReference type="SAM" id="MobiDB-lite"/>
    </source>
</evidence>
<feature type="region of interest" description="Disordered" evidence="1">
    <location>
        <begin position="95"/>
        <end position="116"/>
    </location>
</feature>
<evidence type="ECO:0000313" key="3">
    <source>
        <dbReference type="Proteomes" id="UP001352852"/>
    </source>
</evidence>
<keyword evidence="3" id="KW-1185">Reference proteome</keyword>
<feature type="compositionally biased region" description="Pro residues" evidence="1">
    <location>
        <begin position="104"/>
        <end position="116"/>
    </location>
</feature>
<evidence type="ECO:0000313" key="2">
    <source>
        <dbReference type="EMBL" id="MED6266129.1"/>
    </source>
</evidence>
<organism evidence="2 3">
    <name type="scientific">Characodon lateralis</name>
    <dbReference type="NCBI Taxonomy" id="208331"/>
    <lineage>
        <taxon>Eukaryota</taxon>
        <taxon>Metazoa</taxon>
        <taxon>Chordata</taxon>
        <taxon>Craniata</taxon>
        <taxon>Vertebrata</taxon>
        <taxon>Euteleostomi</taxon>
        <taxon>Actinopterygii</taxon>
        <taxon>Neopterygii</taxon>
        <taxon>Teleostei</taxon>
        <taxon>Neoteleostei</taxon>
        <taxon>Acanthomorphata</taxon>
        <taxon>Ovalentaria</taxon>
        <taxon>Atherinomorphae</taxon>
        <taxon>Cyprinodontiformes</taxon>
        <taxon>Goodeidae</taxon>
        <taxon>Characodon</taxon>
    </lineage>
</organism>
<dbReference type="EMBL" id="JAHUTJ010005873">
    <property type="protein sequence ID" value="MED6266129.1"/>
    <property type="molecule type" value="Genomic_DNA"/>
</dbReference>
<gene>
    <name evidence="2" type="ORF">CHARACLAT_032539</name>
</gene>
<reference evidence="2 3" key="1">
    <citation type="submission" date="2021-06" db="EMBL/GenBank/DDBJ databases">
        <authorList>
            <person name="Palmer J.M."/>
        </authorList>
    </citation>
    <scope>NUCLEOTIDE SEQUENCE [LARGE SCALE GENOMIC DNA]</scope>
    <source>
        <strain evidence="2 3">CL_MEX2019</strain>
        <tissue evidence="2">Muscle</tissue>
    </source>
</reference>
<accession>A0ABU7CW56</accession>
<dbReference type="Proteomes" id="UP001352852">
    <property type="component" value="Unassembled WGS sequence"/>
</dbReference>